<evidence type="ECO:0000313" key="2">
    <source>
        <dbReference type="Proteomes" id="UP000688137"/>
    </source>
</evidence>
<protein>
    <recommendedName>
        <fullName evidence="3">Protein kinase domain-containing protein</fullName>
    </recommendedName>
</protein>
<dbReference type="AlphaFoldDB" id="A0A8S1QP12"/>
<comment type="caution">
    <text evidence="1">The sequence shown here is derived from an EMBL/GenBank/DDBJ whole genome shotgun (WGS) entry which is preliminary data.</text>
</comment>
<accession>A0A8S1QP12</accession>
<gene>
    <name evidence="1" type="ORF">PPRIM_AZ9-3.1.T1730004</name>
</gene>
<reference evidence="1" key="1">
    <citation type="submission" date="2021-01" db="EMBL/GenBank/DDBJ databases">
        <authorList>
            <consortium name="Genoscope - CEA"/>
            <person name="William W."/>
        </authorList>
    </citation>
    <scope>NUCLEOTIDE SEQUENCE</scope>
</reference>
<dbReference type="Proteomes" id="UP000688137">
    <property type="component" value="Unassembled WGS sequence"/>
</dbReference>
<evidence type="ECO:0008006" key="3">
    <source>
        <dbReference type="Google" id="ProtNLM"/>
    </source>
</evidence>
<dbReference type="EMBL" id="CAJJDM010000182">
    <property type="protein sequence ID" value="CAD8116455.1"/>
    <property type="molecule type" value="Genomic_DNA"/>
</dbReference>
<evidence type="ECO:0000313" key="1">
    <source>
        <dbReference type="EMBL" id="CAD8116455.1"/>
    </source>
</evidence>
<keyword evidence="2" id="KW-1185">Reference proteome</keyword>
<name>A0A8S1QP12_PARPR</name>
<organism evidence="1 2">
    <name type="scientific">Paramecium primaurelia</name>
    <dbReference type="NCBI Taxonomy" id="5886"/>
    <lineage>
        <taxon>Eukaryota</taxon>
        <taxon>Sar</taxon>
        <taxon>Alveolata</taxon>
        <taxon>Ciliophora</taxon>
        <taxon>Intramacronucleata</taxon>
        <taxon>Oligohymenophorea</taxon>
        <taxon>Peniculida</taxon>
        <taxon>Parameciidae</taxon>
        <taxon>Paramecium</taxon>
    </lineage>
</organism>
<sequence length="177" mass="20755">MENSEKSEKSTIGYNCFNVQQLSVLESLNYRKTIQIMKDHIQIFQIAQRAPFLMSLMIKQYQKNRQEIQHEFAGSGGYGQVFYAEHTFGIPCVVKVQKIDNFEEFIQQLNEYKIQKVLNKIFPMNFVQLIDKVIILQENINTFTSYAGLEIALTTLDLYSNQVKQNMKNFKAFIIKF</sequence>
<proteinExistence type="predicted"/>